<dbReference type="PANTHER" id="PTHR47069">
    <property type="match status" value="1"/>
</dbReference>
<dbReference type="AlphaFoldDB" id="A0A3L6PWL9"/>
<organism evidence="3 4">
    <name type="scientific">Panicum miliaceum</name>
    <name type="common">Proso millet</name>
    <name type="synonym">Broomcorn millet</name>
    <dbReference type="NCBI Taxonomy" id="4540"/>
    <lineage>
        <taxon>Eukaryota</taxon>
        <taxon>Viridiplantae</taxon>
        <taxon>Streptophyta</taxon>
        <taxon>Embryophyta</taxon>
        <taxon>Tracheophyta</taxon>
        <taxon>Spermatophyta</taxon>
        <taxon>Magnoliopsida</taxon>
        <taxon>Liliopsida</taxon>
        <taxon>Poales</taxon>
        <taxon>Poaceae</taxon>
        <taxon>PACMAD clade</taxon>
        <taxon>Panicoideae</taxon>
        <taxon>Panicodae</taxon>
        <taxon>Paniceae</taxon>
        <taxon>Panicinae</taxon>
        <taxon>Panicum</taxon>
        <taxon>Panicum sect. Panicum</taxon>
    </lineage>
</organism>
<feature type="compositionally biased region" description="Basic residues" evidence="1">
    <location>
        <begin position="191"/>
        <end position="201"/>
    </location>
</feature>
<feature type="domain" description="Myb/SANT-like" evidence="2">
    <location>
        <begin position="49"/>
        <end position="140"/>
    </location>
</feature>
<comment type="caution">
    <text evidence="3">The sequence shown here is derived from an EMBL/GenBank/DDBJ whole genome shotgun (WGS) entry which is preliminary data.</text>
</comment>
<reference evidence="4" key="1">
    <citation type="journal article" date="2019" name="Nat. Commun.">
        <title>The genome of broomcorn millet.</title>
        <authorList>
            <person name="Zou C."/>
            <person name="Miki D."/>
            <person name="Li D."/>
            <person name="Tang Q."/>
            <person name="Xiao L."/>
            <person name="Rajput S."/>
            <person name="Deng P."/>
            <person name="Jia W."/>
            <person name="Huang R."/>
            <person name="Zhang M."/>
            <person name="Sun Y."/>
            <person name="Hu J."/>
            <person name="Fu X."/>
            <person name="Schnable P.S."/>
            <person name="Li F."/>
            <person name="Zhang H."/>
            <person name="Feng B."/>
            <person name="Zhu X."/>
            <person name="Liu R."/>
            <person name="Schnable J.C."/>
            <person name="Zhu J.-K."/>
            <person name="Zhang H."/>
        </authorList>
    </citation>
    <scope>NUCLEOTIDE SEQUENCE [LARGE SCALE GENOMIC DNA]</scope>
</reference>
<keyword evidence="4" id="KW-1185">Reference proteome</keyword>
<evidence type="ECO:0000313" key="3">
    <source>
        <dbReference type="EMBL" id="RLM65473.1"/>
    </source>
</evidence>
<sequence length="207" mass="23577">MEQAPVDLVVDPVVRPASGNAADDWDGDDEDDMEEVAQGSSNMCTDKAYWSEENLYTLCELSCDRIKAENCNNGTMSGRGYKIVSGKYYARTGLRQDKRKLRNRVGILKQFYLFWKMCNNSSGINRGSSGEVIASHHWWKTNLDGKQNKTKLRKLIHGEPDYCPHLEIIFKNVAVDGSTSYIPGEEDEGRKKTRRKKKKRTTSLIFL</sequence>
<protein>
    <submittedName>
        <fullName evidence="3">U3 small nucleolar RNA-associated protein 25-like isoform X2</fullName>
    </submittedName>
</protein>
<dbReference type="Pfam" id="PF12776">
    <property type="entry name" value="Myb_DNA-bind_3"/>
    <property type="match status" value="1"/>
</dbReference>
<proteinExistence type="predicted"/>
<feature type="region of interest" description="Disordered" evidence="1">
    <location>
        <begin position="181"/>
        <end position="207"/>
    </location>
</feature>
<evidence type="ECO:0000313" key="4">
    <source>
        <dbReference type="Proteomes" id="UP000275267"/>
    </source>
</evidence>
<evidence type="ECO:0000259" key="2">
    <source>
        <dbReference type="Pfam" id="PF12776"/>
    </source>
</evidence>
<dbReference type="InterPro" id="IPR024752">
    <property type="entry name" value="Myb/SANT-like_dom"/>
</dbReference>
<accession>A0A3L6PWL9</accession>
<evidence type="ECO:0000256" key="1">
    <source>
        <dbReference type="SAM" id="MobiDB-lite"/>
    </source>
</evidence>
<name>A0A3L6PWL9_PANMI</name>
<dbReference type="Proteomes" id="UP000275267">
    <property type="component" value="Unassembled WGS sequence"/>
</dbReference>
<dbReference type="OrthoDB" id="689896at2759"/>
<dbReference type="EMBL" id="PQIB02000015">
    <property type="protein sequence ID" value="RLM65473.1"/>
    <property type="molecule type" value="Genomic_DNA"/>
</dbReference>
<gene>
    <name evidence="3" type="ORF">C2845_PM16G09360</name>
</gene>
<dbReference type="PANTHER" id="PTHR47069:SF11">
    <property type="entry name" value="OS04G0275550 PROTEIN"/>
    <property type="match status" value="1"/>
</dbReference>